<dbReference type="STRING" id="452471.Aasi_1785"/>
<evidence type="ECO:0000313" key="2">
    <source>
        <dbReference type="Proteomes" id="UP000001227"/>
    </source>
</evidence>
<proteinExistence type="predicted"/>
<sequence>MVSLFLQSCTINNIPVKPEAHSSNIDVDDNQQPIKESSVKILNSVIIYNDVGISKKPKDDVHPIVQSTDHSDLMQQTNIISIGGTFTDKKGSLFKKQQWEKHKKLQRTRQNEMDKSKVKLKATESVQEEQVFKDSGEYILRIQDPELIEKILLLEKIQNTINHIFAKPMYSLACYKHFRKNNLHMLFEGLIAQFLVKQILNDDELMESNGKVRLYIIQTLNDLSDHVQAILEASFFKRVYLKDKLDLINLFYCLKLRIAVAHLVYIGKKSSSGIINKSFLKEHVKRYEIARNSLKIKWMLPTGLVDDYLENLMEMHNIMVNRFPVLSNYFNLPTSLTKE</sequence>
<dbReference type="EMBL" id="CP001102">
    <property type="protein sequence ID" value="ACP21051.1"/>
    <property type="molecule type" value="Genomic_DNA"/>
</dbReference>
<dbReference type="KEGG" id="aas:Aasi_1785"/>
<protein>
    <submittedName>
        <fullName evidence="1">Uncharacterized protein</fullName>
    </submittedName>
</protein>
<gene>
    <name evidence="1" type="ordered locus">Aasi_1785</name>
</gene>
<name>C3L410_AMOA5</name>
<dbReference type="Proteomes" id="UP000001227">
    <property type="component" value="Chromosome"/>
</dbReference>
<organism evidence="1 2">
    <name type="scientific">Amoebophilus asiaticus (strain 5a2)</name>
    <dbReference type="NCBI Taxonomy" id="452471"/>
    <lineage>
        <taxon>Bacteria</taxon>
        <taxon>Pseudomonadati</taxon>
        <taxon>Bacteroidota</taxon>
        <taxon>Cytophagia</taxon>
        <taxon>Cytophagales</taxon>
        <taxon>Amoebophilaceae</taxon>
        <taxon>Candidatus Amoebophilus</taxon>
    </lineage>
</organism>
<reference evidence="1 2" key="1">
    <citation type="journal article" date="2010" name="J. Bacteriol.">
        <title>The genome of the amoeba symbiont 'Candidatus Amoebophilus asiaticus' reveals common mechanisms for host cell interaction among amoeba-associated bacteria.</title>
        <authorList>
            <person name="Schmitz-Esser S."/>
            <person name="Tischler P."/>
            <person name="Arnold R."/>
            <person name="Montanaro J."/>
            <person name="Wagner M."/>
            <person name="Rattei T."/>
            <person name="Horn M."/>
        </authorList>
    </citation>
    <scope>NUCLEOTIDE SEQUENCE [LARGE SCALE GENOMIC DNA]</scope>
    <source>
        <strain evidence="1 2">5a2</strain>
    </source>
</reference>
<accession>C3L410</accession>
<dbReference type="HOGENOM" id="CLU_817942_0_0_10"/>
<keyword evidence="2" id="KW-1185">Reference proteome</keyword>
<evidence type="ECO:0000313" key="1">
    <source>
        <dbReference type="EMBL" id="ACP21051.1"/>
    </source>
</evidence>
<dbReference type="AlphaFoldDB" id="C3L410"/>